<dbReference type="PROSITE" id="PS51375">
    <property type="entry name" value="PPR"/>
    <property type="match status" value="5"/>
</dbReference>
<evidence type="ECO:0000256" key="2">
    <source>
        <dbReference type="PROSITE-ProRule" id="PRU00708"/>
    </source>
</evidence>
<dbReference type="GO" id="GO:0009451">
    <property type="term" value="P:RNA modification"/>
    <property type="evidence" value="ECO:0007669"/>
    <property type="project" value="InterPro"/>
</dbReference>
<organism evidence="3 4">
    <name type="scientific">Platanthera zijinensis</name>
    <dbReference type="NCBI Taxonomy" id="2320716"/>
    <lineage>
        <taxon>Eukaryota</taxon>
        <taxon>Viridiplantae</taxon>
        <taxon>Streptophyta</taxon>
        <taxon>Embryophyta</taxon>
        <taxon>Tracheophyta</taxon>
        <taxon>Spermatophyta</taxon>
        <taxon>Magnoliopsida</taxon>
        <taxon>Liliopsida</taxon>
        <taxon>Asparagales</taxon>
        <taxon>Orchidaceae</taxon>
        <taxon>Orchidoideae</taxon>
        <taxon>Orchideae</taxon>
        <taxon>Orchidinae</taxon>
        <taxon>Platanthera</taxon>
    </lineage>
</organism>
<dbReference type="PANTHER" id="PTHR47926">
    <property type="entry name" value="PENTATRICOPEPTIDE REPEAT-CONTAINING PROTEIN"/>
    <property type="match status" value="1"/>
</dbReference>
<dbReference type="EMBL" id="JBBWWQ010000002">
    <property type="protein sequence ID" value="KAK8954956.1"/>
    <property type="molecule type" value="Genomic_DNA"/>
</dbReference>
<dbReference type="FunFam" id="1.25.40.10:FF:000348">
    <property type="entry name" value="Pentatricopeptide repeat-containing protein chloroplastic"/>
    <property type="match status" value="1"/>
</dbReference>
<keyword evidence="4" id="KW-1185">Reference proteome</keyword>
<evidence type="ECO:0000256" key="1">
    <source>
        <dbReference type="ARBA" id="ARBA00022737"/>
    </source>
</evidence>
<name>A0AAP0GEN9_9ASPA</name>
<evidence type="ECO:0000313" key="4">
    <source>
        <dbReference type="Proteomes" id="UP001418222"/>
    </source>
</evidence>
<dbReference type="Pfam" id="PF01535">
    <property type="entry name" value="PPR"/>
    <property type="match status" value="5"/>
</dbReference>
<accession>A0AAP0GEN9</accession>
<reference evidence="3 4" key="1">
    <citation type="journal article" date="2022" name="Nat. Plants">
        <title>Genomes of leafy and leafless Platanthera orchids illuminate the evolution of mycoheterotrophy.</title>
        <authorList>
            <person name="Li M.H."/>
            <person name="Liu K.W."/>
            <person name="Li Z."/>
            <person name="Lu H.C."/>
            <person name="Ye Q.L."/>
            <person name="Zhang D."/>
            <person name="Wang J.Y."/>
            <person name="Li Y.F."/>
            <person name="Zhong Z.M."/>
            <person name="Liu X."/>
            <person name="Yu X."/>
            <person name="Liu D.K."/>
            <person name="Tu X.D."/>
            <person name="Liu B."/>
            <person name="Hao Y."/>
            <person name="Liao X.Y."/>
            <person name="Jiang Y.T."/>
            <person name="Sun W.H."/>
            <person name="Chen J."/>
            <person name="Chen Y.Q."/>
            <person name="Ai Y."/>
            <person name="Zhai J.W."/>
            <person name="Wu S.S."/>
            <person name="Zhou Z."/>
            <person name="Hsiao Y.Y."/>
            <person name="Wu W.L."/>
            <person name="Chen Y.Y."/>
            <person name="Lin Y.F."/>
            <person name="Hsu J.L."/>
            <person name="Li C.Y."/>
            <person name="Wang Z.W."/>
            <person name="Zhao X."/>
            <person name="Zhong W.Y."/>
            <person name="Ma X.K."/>
            <person name="Ma L."/>
            <person name="Huang J."/>
            <person name="Chen G.Z."/>
            <person name="Huang M.Z."/>
            <person name="Huang L."/>
            <person name="Peng D.H."/>
            <person name="Luo Y.B."/>
            <person name="Zou S.Q."/>
            <person name="Chen S.P."/>
            <person name="Lan S."/>
            <person name="Tsai W.C."/>
            <person name="Van de Peer Y."/>
            <person name="Liu Z.J."/>
        </authorList>
    </citation>
    <scope>NUCLEOTIDE SEQUENCE [LARGE SCALE GENOMIC DNA]</scope>
    <source>
        <strain evidence="3">Lor287</strain>
    </source>
</reference>
<feature type="repeat" description="PPR" evidence="2">
    <location>
        <begin position="356"/>
        <end position="386"/>
    </location>
</feature>
<keyword evidence="1" id="KW-0677">Repeat</keyword>
<dbReference type="Pfam" id="PF13041">
    <property type="entry name" value="PPR_2"/>
    <property type="match status" value="3"/>
</dbReference>
<protein>
    <submittedName>
        <fullName evidence="3">Pentatricopeptide repeat-containing protein</fullName>
    </submittedName>
</protein>
<dbReference type="FunFam" id="1.25.40.10:FF:000242">
    <property type="entry name" value="Pentatricopeptide repeat-containing protein"/>
    <property type="match status" value="1"/>
</dbReference>
<dbReference type="InterPro" id="IPR002885">
    <property type="entry name" value="PPR_rpt"/>
</dbReference>
<feature type="repeat" description="PPR" evidence="2">
    <location>
        <begin position="224"/>
        <end position="258"/>
    </location>
</feature>
<gene>
    <name evidence="3" type="primary">PCMP-E42</name>
    <name evidence="3" type="ORF">KSP39_PZI002733</name>
</gene>
<feature type="repeat" description="PPR" evidence="2">
    <location>
        <begin position="490"/>
        <end position="524"/>
    </location>
</feature>
<dbReference type="GO" id="GO:0003723">
    <property type="term" value="F:RNA binding"/>
    <property type="evidence" value="ECO:0007669"/>
    <property type="project" value="InterPro"/>
</dbReference>
<feature type="repeat" description="PPR" evidence="2">
    <location>
        <begin position="121"/>
        <end position="155"/>
    </location>
</feature>
<dbReference type="InterPro" id="IPR046960">
    <property type="entry name" value="PPR_At4g14850-like_plant"/>
</dbReference>
<sequence length="598" mass="64616">MTSTVREALANLSDSRLDLSLSLVSALKSAASSFSLSSGEQLHSIAFKSGLHRSNLYVSNALIHLYARCGQIYTAHRLFFSAALLSTASWNILLAAHLRCPNPDLHLDNARSLFGRMPHKDRVSFTTMIMALAKHGSAAEAVALFRDMMAAGVTPNEVTLAAVISSCSRIDSRAAWMAKASHAAAAKCGLDGLLLVATNLVHGYAVSSNFDDAEALFAVMPEKNTVTWNVLLKGYAKAGCIKSARSVFDRIPEKDTVSWGTLIDGYLLAGSLEGALLAFREMLQEVESNPNEVMLVNLVSSCSLCTAIATGQQLHAVILKAGLDFHPFVQTTLIHLYSECSRIDLALLQFRCGSKNLSSWNAMIAGFIQNNEMTAARQMFDEMPDRDVVSWSTMIAGYAQCGHHDAALTLFREMRRIGMQPNEITLVSALSAVAGSTSLEEGKWVLDYINNNSVPLTDNLCASLIDMHAKCGSIQNSIVLFNSVRETYAGISSWNAIICGLAMHGHADASLALFSGLLKTRIKPNSITFIGVLSACCHSGLVAIGRQYFDSIRSVYGLQPSIKHYGCMVDLLGRAGHLEEAEEVDRIDADGTRCGHLG</sequence>
<comment type="caution">
    <text evidence="3">The sequence shown here is derived from an EMBL/GenBank/DDBJ whole genome shotgun (WGS) entry which is preliminary data.</text>
</comment>
<dbReference type="AlphaFoldDB" id="A0AAP0GEN9"/>
<feature type="repeat" description="PPR" evidence="2">
    <location>
        <begin position="387"/>
        <end position="421"/>
    </location>
</feature>
<dbReference type="Proteomes" id="UP001418222">
    <property type="component" value="Unassembled WGS sequence"/>
</dbReference>
<dbReference type="NCBIfam" id="TIGR00756">
    <property type="entry name" value="PPR"/>
    <property type="match status" value="6"/>
</dbReference>
<proteinExistence type="predicted"/>
<dbReference type="PANTHER" id="PTHR47926:SF407">
    <property type="entry name" value="(WILD MALAYSIAN BANANA) HYPOTHETICAL PROTEIN"/>
    <property type="match status" value="1"/>
</dbReference>
<dbReference type="InterPro" id="IPR011990">
    <property type="entry name" value="TPR-like_helical_dom_sf"/>
</dbReference>
<evidence type="ECO:0000313" key="3">
    <source>
        <dbReference type="EMBL" id="KAK8954956.1"/>
    </source>
</evidence>
<dbReference type="Gene3D" id="1.25.40.10">
    <property type="entry name" value="Tetratricopeptide repeat domain"/>
    <property type="match status" value="4"/>
</dbReference>